<gene>
    <name evidence="1" type="ORF">CLV72_11636</name>
</gene>
<sequence>MSALSNYIALCALCASLALVHRDWQVLVWIIAAAWWASHAEEYRSQAIAGIRR</sequence>
<protein>
    <submittedName>
        <fullName evidence="1">Uncharacterized protein</fullName>
    </submittedName>
</protein>
<dbReference type="EMBL" id="PVZC01000016">
    <property type="protein sequence ID" value="PRX90840.1"/>
    <property type="molecule type" value="Genomic_DNA"/>
</dbReference>
<dbReference type="Proteomes" id="UP000237846">
    <property type="component" value="Unassembled WGS sequence"/>
</dbReference>
<dbReference type="RefSeq" id="WP_170141190.1">
    <property type="nucleotide sequence ID" value="NZ_PVZC01000016.1"/>
</dbReference>
<evidence type="ECO:0000313" key="2">
    <source>
        <dbReference type="Proteomes" id="UP000237846"/>
    </source>
</evidence>
<keyword evidence="2" id="KW-1185">Reference proteome</keyword>
<accession>A0A2T0PPL1</accession>
<proteinExistence type="predicted"/>
<name>A0A2T0PPL1_9ACTN</name>
<organism evidence="1 2">
    <name type="scientific">Allonocardiopsis opalescens</name>
    <dbReference type="NCBI Taxonomy" id="1144618"/>
    <lineage>
        <taxon>Bacteria</taxon>
        <taxon>Bacillati</taxon>
        <taxon>Actinomycetota</taxon>
        <taxon>Actinomycetes</taxon>
        <taxon>Streptosporangiales</taxon>
        <taxon>Allonocardiopsis</taxon>
    </lineage>
</organism>
<reference evidence="1 2" key="1">
    <citation type="submission" date="2018-03" db="EMBL/GenBank/DDBJ databases">
        <title>Genomic Encyclopedia of Archaeal and Bacterial Type Strains, Phase II (KMG-II): from individual species to whole genera.</title>
        <authorList>
            <person name="Goeker M."/>
        </authorList>
    </citation>
    <scope>NUCLEOTIDE SEQUENCE [LARGE SCALE GENOMIC DNA]</scope>
    <source>
        <strain evidence="1 2">DSM 45601</strain>
    </source>
</reference>
<comment type="caution">
    <text evidence="1">The sequence shown here is derived from an EMBL/GenBank/DDBJ whole genome shotgun (WGS) entry which is preliminary data.</text>
</comment>
<evidence type="ECO:0000313" key="1">
    <source>
        <dbReference type="EMBL" id="PRX90840.1"/>
    </source>
</evidence>
<dbReference type="AlphaFoldDB" id="A0A2T0PPL1"/>